<evidence type="ECO:0008006" key="4">
    <source>
        <dbReference type="Google" id="ProtNLM"/>
    </source>
</evidence>
<dbReference type="EMBL" id="KL142385">
    <property type="protein sequence ID" value="KDR73802.1"/>
    <property type="molecule type" value="Genomic_DNA"/>
</dbReference>
<reference evidence="3" key="1">
    <citation type="journal article" date="2014" name="Proc. Natl. Acad. Sci. U.S.A.">
        <title>Extensive sampling of basidiomycete genomes demonstrates inadequacy of the white-rot/brown-rot paradigm for wood decay fungi.</title>
        <authorList>
            <person name="Riley R."/>
            <person name="Salamov A.A."/>
            <person name="Brown D.W."/>
            <person name="Nagy L.G."/>
            <person name="Floudas D."/>
            <person name="Held B.W."/>
            <person name="Levasseur A."/>
            <person name="Lombard V."/>
            <person name="Morin E."/>
            <person name="Otillar R."/>
            <person name="Lindquist E.A."/>
            <person name="Sun H."/>
            <person name="LaButti K.M."/>
            <person name="Schmutz J."/>
            <person name="Jabbour D."/>
            <person name="Luo H."/>
            <person name="Baker S.E."/>
            <person name="Pisabarro A.G."/>
            <person name="Walton J.D."/>
            <person name="Blanchette R.A."/>
            <person name="Henrissat B."/>
            <person name="Martin F."/>
            <person name="Cullen D."/>
            <person name="Hibbett D.S."/>
            <person name="Grigoriev I.V."/>
        </authorList>
    </citation>
    <scope>NUCLEOTIDE SEQUENCE [LARGE SCALE GENOMIC DNA]</scope>
    <source>
        <strain evidence="3">CBS 339.88</strain>
    </source>
</reference>
<feature type="transmembrane region" description="Helical" evidence="1">
    <location>
        <begin position="81"/>
        <end position="101"/>
    </location>
</feature>
<evidence type="ECO:0000313" key="3">
    <source>
        <dbReference type="Proteomes" id="UP000027222"/>
    </source>
</evidence>
<keyword evidence="1" id="KW-0472">Membrane</keyword>
<dbReference type="OrthoDB" id="2638860at2759"/>
<evidence type="ECO:0000313" key="2">
    <source>
        <dbReference type="EMBL" id="KDR73802.1"/>
    </source>
</evidence>
<name>A0A067SUQ7_GALM3</name>
<keyword evidence="3" id="KW-1185">Reference proteome</keyword>
<evidence type="ECO:0000256" key="1">
    <source>
        <dbReference type="SAM" id="Phobius"/>
    </source>
</evidence>
<dbReference type="Proteomes" id="UP000027222">
    <property type="component" value="Unassembled WGS sequence"/>
</dbReference>
<proteinExistence type="predicted"/>
<dbReference type="AlphaFoldDB" id="A0A067SUQ7"/>
<keyword evidence="1" id="KW-0812">Transmembrane</keyword>
<sequence length="205" mass="23221">MGYLGTVILLSMQGIMIYRISSMYTHNRKIVTLLNIAFVLEMVSLLSIQSLSNVQDVPIQETAPGINLCSQASFPSWLYTVWIPVTCFEVLVLALSVSLAVKYCHSVEIIRRAAPSRNSLVYILLRDSITFPFVTLTICIANLVSWMQLPYIAVQCTFSIAIFGPCIIGSRLILNLREAYYQPFKEECNIHDQDDFRINEIDFPV</sequence>
<feature type="transmembrane region" description="Helical" evidence="1">
    <location>
        <begin position="30"/>
        <end position="48"/>
    </location>
</feature>
<accession>A0A067SUQ7</accession>
<keyword evidence="1" id="KW-1133">Transmembrane helix</keyword>
<protein>
    <recommendedName>
        <fullName evidence="4">G-protein coupled receptors family 1 profile domain-containing protein</fullName>
    </recommendedName>
</protein>
<dbReference type="HOGENOM" id="CLU_035509_14_0_1"/>
<feature type="transmembrane region" description="Helical" evidence="1">
    <location>
        <begin position="152"/>
        <end position="174"/>
    </location>
</feature>
<organism evidence="2 3">
    <name type="scientific">Galerina marginata (strain CBS 339.88)</name>
    <dbReference type="NCBI Taxonomy" id="685588"/>
    <lineage>
        <taxon>Eukaryota</taxon>
        <taxon>Fungi</taxon>
        <taxon>Dikarya</taxon>
        <taxon>Basidiomycota</taxon>
        <taxon>Agaricomycotina</taxon>
        <taxon>Agaricomycetes</taxon>
        <taxon>Agaricomycetidae</taxon>
        <taxon>Agaricales</taxon>
        <taxon>Agaricineae</taxon>
        <taxon>Strophariaceae</taxon>
        <taxon>Galerina</taxon>
    </lineage>
</organism>
<feature type="transmembrane region" description="Helical" evidence="1">
    <location>
        <begin position="121"/>
        <end position="146"/>
    </location>
</feature>
<gene>
    <name evidence="2" type="ORF">GALMADRAFT_633266</name>
</gene>